<dbReference type="GO" id="GO:0043565">
    <property type="term" value="F:sequence-specific DNA binding"/>
    <property type="evidence" value="ECO:0007669"/>
    <property type="project" value="InterPro"/>
</dbReference>
<dbReference type="EMBL" id="JAATLI010000019">
    <property type="protein sequence ID" value="NJC20573.1"/>
    <property type="molecule type" value="Genomic_DNA"/>
</dbReference>
<dbReference type="PANTHER" id="PTHR43280">
    <property type="entry name" value="ARAC-FAMILY TRANSCRIPTIONAL REGULATOR"/>
    <property type="match status" value="1"/>
</dbReference>
<feature type="transmembrane region" description="Helical" evidence="2">
    <location>
        <begin position="92"/>
        <end position="117"/>
    </location>
</feature>
<keyword evidence="2" id="KW-0472">Membrane</keyword>
<proteinExistence type="predicted"/>
<evidence type="ECO:0000313" key="5">
    <source>
        <dbReference type="EMBL" id="WOF13593.1"/>
    </source>
</evidence>
<dbReference type="GeneID" id="86892741"/>
<gene>
    <name evidence="5" type="ORF">F1644_15555</name>
    <name evidence="4" type="ORF">GGR15_004228</name>
</gene>
<feature type="domain" description="HTH araC/xylS-type" evidence="3">
    <location>
        <begin position="292"/>
        <end position="389"/>
    </location>
</feature>
<dbReference type="GO" id="GO:0003700">
    <property type="term" value="F:DNA-binding transcription factor activity"/>
    <property type="evidence" value="ECO:0007669"/>
    <property type="project" value="InterPro"/>
</dbReference>
<evidence type="ECO:0000256" key="1">
    <source>
        <dbReference type="ARBA" id="ARBA00023125"/>
    </source>
</evidence>
<feature type="transmembrane region" description="Helical" evidence="2">
    <location>
        <begin position="129"/>
        <end position="146"/>
    </location>
</feature>
<dbReference type="SMART" id="SM00342">
    <property type="entry name" value="HTH_ARAC"/>
    <property type="match status" value="1"/>
</dbReference>
<feature type="transmembrane region" description="Helical" evidence="2">
    <location>
        <begin position="166"/>
        <end position="192"/>
    </location>
</feature>
<dbReference type="Proteomes" id="UP000576368">
    <property type="component" value="Unassembled WGS sequence"/>
</dbReference>
<evidence type="ECO:0000256" key="2">
    <source>
        <dbReference type="SAM" id="Phobius"/>
    </source>
</evidence>
<accession>A0A7X5YHN5</accession>
<dbReference type="InterPro" id="IPR018060">
    <property type="entry name" value="HTH_AraC"/>
</dbReference>
<dbReference type="Proteomes" id="UP001302374">
    <property type="component" value="Chromosome"/>
</dbReference>
<name>A0A7X5YHN5_9BACT</name>
<dbReference type="Gene3D" id="1.10.10.60">
    <property type="entry name" value="Homeodomain-like"/>
    <property type="match status" value="1"/>
</dbReference>
<dbReference type="AlphaFoldDB" id="A0A7X5YHN5"/>
<keyword evidence="7" id="KW-1185">Reference proteome</keyword>
<feature type="transmembrane region" description="Helical" evidence="2">
    <location>
        <begin position="245"/>
        <end position="270"/>
    </location>
</feature>
<organism evidence="4 6">
    <name type="scientific">Butyricimonas paravirosa</name>
    <dbReference type="NCBI Taxonomy" id="1472417"/>
    <lineage>
        <taxon>Bacteria</taxon>
        <taxon>Pseudomonadati</taxon>
        <taxon>Bacteroidota</taxon>
        <taxon>Bacteroidia</taxon>
        <taxon>Bacteroidales</taxon>
        <taxon>Odoribacteraceae</taxon>
        <taxon>Butyricimonas</taxon>
    </lineage>
</organism>
<reference evidence="5 7" key="1">
    <citation type="submission" date="2019-09" db="EMBL/GenBank/DDBJ databases">
        <title>Butyricimonas paravirosa DSM 105722 (=214-4 = JCM 18677 = CCUG 65563).</title>
        <authorList>
            <person name="Le Roy T."/>
            <person name="Cani P.D."/>
        </authorList>
    </citation>
    <scope>NUCLEOTIDE SEQUENCE [LARGE SCALE GENOMIC DNA]</scope>
    <source>
        <strain evidence="5 7">DSM 105722</strain>
    </source>
</reference>
<feature type="transmembrane region" description="Helical" evidence="2">
    <location>
        <begin position="28"/>
        <end position="50"/>
    </location>
</feature>
<dbReference type="PROSITE" id="PS01124">
    <property type="entry name" value="HTH_ARAC_FAMILY_2"/>
    <property type="match status" value="1"/>
</dbReference>
<feature type="transmembrane region" description="Helical" evidence="2">
    <location>
        <begin position="213"/>
        <end position="233"/>
    </location>
</feature>
<keyword evidence="2" id="KW-0812">Transmembrane</keyword>
<sequence>MMIIKELVCQNVIARFLIYLHDMSMQTWISILTNLFPVISALTCCLLMILTYKDSVREEERYLKRGLFFFYFSVAFGWACVIIYTWSPRLFVYLNSLCYCSFIMMSVTFYHVVFWLTRVDSSEHFSMRHYYLPVLIPVILLVWSLFVPLDVQVAIVAVDSPLEDVYFYFTRFFTSQLMVAFLFCLCYTLLGLKRLFRYWRVMRERLGDMKEPPLRWLGCVLLLFLFSLCMPLLDPLFAESYWLDFLPIGILLLQYSIVAYNIIVGNYVLCSCVEESSGDRQEIKKTPLLNKERFEKYIREEKPYLNPELKITDLTGELQTNRTYLSTFINRTYGMNFNTYINDCRLREMKAFLADSTCAGVSMTDLAIRAGFGCYHSYRRAKKRNITNF</sequence>
<dbReference type="EMBL" id="CP043839">
    <property type="protein sequence ID" value="WOF13593.1"/>
    <property type="molecule type" value="Genomic_DNA"/>
</dbReference>
<evidence type="ECO:0000259" key="3">
    <source>
        <dbReference type="PROSITE" id="PS01124"/>
    </source>
</evidence>
<evidence type="ECO:0000313" key="4">
    <source>
        <dbReference type="EMBL" id="NJC20573.1"/>
    </source>
</evidence>
<keyword evidence="1 4" id="KW-0238">DNA-binding</keyword>
<dbReference type="RefSeq" id="WP_118305333.1">
    <property type="nucleotide sequence ID" value="NZ_BMPA01000018.1"/>
</dbReference>
<evidence type="ECO:0000313" key="7">
    <source>
        <dbReference type="Proteomes" id="UP001302374"/>
    </source>
</evidence>
<dbReference type="PANTHER" id="PTHR43280:SF29">
    <property type="entry name" value="ARAC-FAMILY TRANSCRIPTIONAL REGULATOR"/>
    <property type="match status" value="1"/>
</dbReference>
<reference evidence="4 6" key="2">
    <citation type="submission" date="2020-03" db="EMBL/GenBank/DDBJ databases">
        <title>Genomic Encyclopedia of Type Strains, Phase IV (KMG-IV): sequencing the most valuable type-strain genomes for metagenomic binning, comparative biology and taxonomic classification.</title>
        <authorList>
            <person name="Goeker M."/>
        </authorList>
    </citation>
    <scope>NUCLEOTIDE SEQUENCE [LARGE SCALE GENOMIC DNA]</scope>
    <source>
        <strain evidence="4 6">DSM 105722</strain>
    </source>
</reference>
<evidence type="ECO:0000313" key="6">
    <source>
        <dbReference type="Proteomes" id="UP000576368"/>
    </source>
</evidence>
<dbReference type="Pfam" id="PF12833">
    <property type="entry name" value="HTH_18"/>
    <property type="match status" value="1"/>
</dbReference>
<protein>
    <submittedName>
        <fullName evidence="5">AraC family transcriptional regulator</fullName>
    </submittedName>
    <submittedName>
        <fullName evidence="4">AraC-like DNA-binding protein</fullName>
    </submittedName>
</protein>
<feature type="transmembrane region" description="Helical" evidence="2">
    <location>
        <begin position="62"/>
        <end position="86"/>
    </location>
</feature>
<keyword evidence="2" id="KW-1133">Transmembrane helix</keyword>